<reference evidence="3 4" key="1">
    <citation type="submission" date="2021-03" db="EMBL/GenBank/DDBJ databases">
        <title>Fibrella sp. HMF5405 genome sequencing and assembly.</title>
        <authorList>
            <person name="Kang H."/>
            <person name="Kim H."/>
            <person name="Bae S."/>
            <person name="Joh K."/>
        </authorList>
    </citation>
    <scope>NUCLEOTIDE SEQUENCE [LARGE SCALE GENOMIC DNA]</scope>
    <source>
        <strain evidence="3 4">HMF5405</strain>
    </source>
</reference>
<dbReference type="NCBIfam" id="TIGR00121">
    <property type="entry name" value="birA_ligase"/>
    <property type="match status" value="1"/>
</dbReference>
<dbReference type="Proteomes" id="UP000664628">
    <property type="component" value="Unassembled WGS sequence"/>
</dbReference>
<proteinExistence type="predicted"/>
<dbReference type="PANTHER" id="PTHR12835:SF5">
    <property type="entry name" value="BIOTIN--PROTEIN LIGASE"/>
    <property type="match status" value="1"/>
</dbReference>
<evidence type="ECO:0000313" key="3">
    <source>
        <dbReference type="EMBL" id="MBO0949082.1"/>
    </source>
</evidence>
<feature type="domain" description="BPL/LPL catalytic" evidence="2">
    <location>
        <begin position="12"/>
        <end position="191"/>
    </location>
</feature>
<sequence length="259" mass="28822">MYKIYPKTLFVGQKIVYLPSCQSTNDEAALLLGREDVPEGTLVVTDQQTQGRGQRGNQWEAQPGQNLTFSLIVRPAFLTAAEQFWLNMTVSLAIQDTLSPLLTSSVLTSKWPNDVYAHDRKLGGVLIENTLQGYTLGHSVIGVGLNVNQVAFNVPTATSLLLESPAPDGYSLPGLLTALAENLEKRYLQLRAGHRNVLRATYLQHLYRFQQPHTYLADDQPFTGVITDLDPTGRLGILTNGVMRYFAFKEVVFMTDDIY</sequence>
<dbReference type="EC" id="6.3.4.15" evidence="3"/>
<dbReference type="EMBL" id="JAFMYW010000002">
    <property type="protein sequence ID" value="MBO0949082.1"/>
    <property type="molecule type" value="Genomic_DNA"/>
</dbReference>
<dbReference type="RefSeq" id="WP_207329014.1">
    <property type="nucleotide sequence ID" value="NZ_JAFMYW010000002.1"/>
</dbReference>
<gene>
    <name evidence="3" type="ORF">J2I46_10845</name>
</gene>
<accession>A0ABS3JJK4</accession>
<protein>
    <submittedName>
        <fullName evidence="3">Biotin--[acetyl-CoA-carboxylase] ligase</fullName>
        <ecNumber evidence="3">6.3.4.15</ecNumber>
    </submittedName>
</protein>
<organism evidence="3 4">
    <name type="scientific">Fibrella forsythiae</name>
    <dbReference type="NCBI Taxonomy" id="2817061"/>
    <lineage>
        <taxon>Bacteria</taxon>
        <taxon>Pseudomonadati</taxon>
        <taxon>Bacteroidota</taxon>
        <taxon>Cytophagia</taxon>
        <taxon>Cytophagales</taxon>
        <taxon>Spirosomataceae</taxon>
        <taxon>Fibrella</taxon>
    </lineage>
</organism>
<dbReference type="Gene3D" id="3.30.930.10">
    <property type="entry name" value="Bira Bifunctional Protein, Domain 2"/>
    <property type="match status" value="1"/>
</dbReference>
<evidence type="ECO:0000259" key="2">
    <source>
        <dbReference type="PROSITE" id="PS51733"/>
    </source>
</evidence>
<keyword evidence="4" id="KW-1185">Reference proteome</keyword>
<dbReference type="Pfam" id="PF03099">
    <property type="entry name" value="BPL_LplA_LipB"/>
    <property type="match status" value="1"/>
</dbReference>
<dbReference type="PANTHER" id="PTHR12835">
    <property type="entry name" value="BIOTIN PROTEIN LIGASE"/>
    <property type="match status" value="1"/>
</dbReference>
<evidence type="ECO:0000313" key="4">
    <source>
        <dbReference type="Proteomes" id="UP000664628"/>
    </source>
</evidence>
<name>A0ABS3JJK4_9BACT</name>
<keyword evidence="1 3" id="KW-0436">Ligase</keyword>
<dbReference type="CDD" id="cd16442">
    <property type="entry name" value="BPL"/>
    <property type="match status" value="1"/>
</dbReference>
<dbReference type="InterPro" id="IPR045864">
    <property type="entry name" value="aa-tRNA-synth_II/BPL/LPL"/>
</dbReference>
<evidence type="ECO:0000256" key="1">
    <source>
        <dbReference type="ARBA" id="ARBA00022598"/>
    </source>
</evidence>
<dbReference type="InterPro" id="IPR004143">
    <property type="entry name" value="BPL_LPL_catalytic"/>
</dbReference>
<dbReference type="InterPro" id="IPR004408">
    <property type="entry name" value="Biotin_CoA_COase_ligase"/>
</dbReference>
<dbReference type="SUPFAM" id="SSF55681">
    <property type="entry name" value="Class II aaRS and biotin synthetases"/>
    <property type="match status" value="1"/>
</dbReference>
<dbReference type="GO" id="GO:0004077">
    <property type="term" value="F:biotin--[biotin carboxyl-carrier protein] ligase activity"/>
    <property type="evidence" value="ECO:0007669"/>
    <property type="project" value="UniProtKB-EC"/>
</dbReference>
<dbReference type="PROSITE" id="PS51733">
    <property type="entry name" value="BPL_LPL_CATALYTIC"/>
    <property type="match status" value="1"/>
</dbReference>
<comment type="caution">
    <text evidence="3">The sequence shown here is derived from an EMBL/GenBank/DDBJ whole genome shotgun (WGS) entry which is preliminary data.</text>
</comment>